<sequence length="119" mass="13371">MKNRCQLCGGKIVNGKCSDCGMDYTRRREEYRLNETRRSPGEETAAKKSPETGAQFVKGAAQSARRPQNPGNIFSEVRKQYDVSRRTVAEARKSQKLSWAVSILILLLVLICMALGYTQ</sequence>
<feature type="compositionally biased region" description="Basic and acidic residues" evidence="1">
    <location>
        <begin position="33"/>
        <end position="50"/>
    </location>
</feature>
<dbReference type="EMBL" id="DVHU01000020">
    <property type="protein sequence ID" value="HIR92245.1"/>
    <property type="molecule type" value="Genomic_DNA"/>
</dbReference>
<feature type="transmembrane region" description="Helical" evidence="2">
    <location>
        <begin position="97"/>
        <end position="117"/>
    </location>
</feature>
<protein>
    <submittedName>
        <fullName evidence="3">Uncharacterized protein</fullName>
    </submittedName>
</protein>
<name>A0A9D1JF13_9FIRM</name>
<gene>
    <name evidence="3" type="ORF">IAB98_02330</name>
</gene>
<organism evidence="3 4">
    <name type="scientific">Candidatus Egerieimonas intestinavium</name>
    <dbReference type="NCBI Taxonomy" id="2840777"/>
    <lineage>
        <taxon>Bacteria</taxon>
        <taxon>Bacillati</taxon>
        <taxon>Bacillota</taxon>
        <taxon>Clostridia</taxon>
        <taxon>Lachnospirales</taxon>
        <taxon>Lachnospiraceae</taxon>
        <taxon>Lachnospiraceae incertae sedis</taxon>
        <taxon>Candidatus Egerieimonas</taxon>
    </lineage>
</organism>
<comment type="caution">
    <text evidence="3">The sequence shown here is derived from an EMBL/GenBank/DDBJ whole genome shotgun (WGS) entry which is preliminary data.</text>
</comment>
<reference evidence="3" key="1">
    <citation type="submission" date="2020-10" db="EMBL/GenBank/DDBJ databases">
        <authorList>
            <person name="Gilroy R."/>
        </authorList>
    </citation>
    <scope>NUCLEOTIDE SEQUENCE</scope>
    <source>
        <strain evidence="3">ChiSxjej1B13-7041</strain>
    </source>
</reference>
<evidence type="ECO:0000256" key="1">
    <source>
        <dbReference type="SAM" id="MobiDB-lite"/>
    </source>
</evidence>
<accession>A0A9D1JF13</accession>
<keyword evidence="2" id="KW-0812">Transmembrane</keyword>
<evidence type="ECO:0000256" key="2">
    <source>
        <dbReference type="SAM" id="Phobius"/>
    </source>
</evidence>
<evidence type="ECO:0000313" key="3">
    <source>
        <dbReference type="EMBL" id="HIR92245.1"/>
    </source>
</evidence>
<dbReference type="Proteomes" id="UP000886841">
    <property type="component" value="Unassembled WGS sequence"/>
</dbReference>
<keyword evidence="2" id="KW-1133">Transmembrane helix</keyword>
<proteinExistence type="predicted"/>
<dbReference type="AlphaFoldDB" id="A0A9D1JF13"/>
<evidence type="ECO:0000313" key="4">
    <source>
        <dbReference type="Proteomes" id="UP000886841"/>
    </source>
</evidence>
<reference evidence="3" key="2">
    <citation type="journal article" date="2021" name="PeerJ">
        <title>Extensive microbial diversity within the chicken gut microbiome revealed by metagenomics and culture.</title>
        <authorList>
            <person name="Gilroy R."/>
            <person name="Ravi A."/>
            <person name="Getino M."/>
            <person name="Pursley I."/>
            <person name="Horton D.L."/>
            <person name="Alikhan N.F."/>
            <person name="Baker D."/>
            <person name="Gharbi K."/>
            <person name="Hall N."/>
            <person name="Watson M."/>
            <person name="Adriaenssens E.M."/>
            <person name="Foster-Nyarko E."/>
            <person name="Jarju S."/>
            <person name="Secka A."/>
            <person name="Antonio M."/>
            <person name="Oren A."/>
            <person name="Chaudhuri R.R."/>
            <person name="La Ragione R."/>
            <person name="Hildebrand F."/>
            <person name="Pallen M.J."/>
        </authorList>
    </citation>
    <scope>NUCLEOTIDE SEQUENCE</scope>
    <source>
        <strain evidence="3">ChiSxjej1B13-7041</strain>
    </source>
</reference>
<feature type="region of interest" description="Disordered" evidence="1">
    <location>
        <begin position="33"/>
        <end position="72"/>
    </location>
</feature>
<keyword evidence="2" id="KW-0472">Membrane</keyword>